<feature type="domain" description="Mannitol dehydrogenase N-terminal" evidence="4">
    <location>
        <begin position="17"/>
        <end position="253"/>
    </location>
</feature>
<dbReference type="RefSeq" id="WP_162369572.1">
    <property type="nucleotide sequence ID" value="NZ_JAAEEH010000006.1"/>
</dbReference>
<comment type="caution">
    <text evidence="6">The sequence shown here is derived from an EMBL/GenBank/DDBJ whole genome shotgun (WGS) entry which is preliminary data.</text>
</comment>
<dbReference type="GO" id="GO:0009026">
    <property type="term" value="F:tagaturonate reductase activity"/>
    <property type="evidence" value="ECO:0007669"/>
    <property type="project" value="TreeGrafter"/>
</dbReference>
<dbReference type="EMBL" id="JAAEEH010000006">
    <property type="protein sequence ID" value="NDL66848.1"/>
    <property type="molecule type" value="Genomic_DNA"/>
</dbReference>
<dbReference type="GO" id="GO:0019698">
    <property type="term" value="P:D-galacturonate catabolic process"/>
    <property type="evidence" value="ECO:0007669"/>
    <property type="project" value="TreeGrafter"/>
</dbReference>
<dbReference type="InterPro" id="IPR013118">
    <property type="entry name" value="Mannitol_DH_C"/>
</dbReference>
<dbReference type="GO" id="GO:0019592">
    <property type="term" value="P:mannitol catabolic process"/>
    <property type="evidence" value="ECO:0007669"/>
    <property type="project" value="TreeGrafter"/>
</dbReference>
<dbReference type="PANTHER" id="PTHR30524">
    <property type="entry name" value="MANNITOL-1-PHOSPHATE 5-DEHYDROGENASE"/>
    <property type="match status" value="1"/>
</dbReference>
<dbReference type="GO" id="GO:0005829">
    <property type="term" value="C:cytosol"/>
    <property type="evidence" value="ECO:0007669"/>
    <property type="project" value="TreeGrafter"/>
</dbReference>
<dbReference type="SUPFAM" id="SSF51735">
    <property type="entry name" value="NAD(P)-binding Rossmann-fold domains"/>
    <property type="match status" value="1"/>
</dbReference>
<dbReference type="Proteomes" id="UP000461585">
    <property type="component" value="Unassembled WGS sequence"/>
</dbReference>
<proteinExistence type="predicted"/>
<sequence>MLSIQETVKKSYGNYPEKILQFGEGNFLRAFADWMVDNANENGDYQGSIVICQPVPQGLCDLVNRQDGMYTLAMRGLENGNPVEKTRLVTSVSRCINPYEDYQALLEVARSPHLEVVLSNTTEAGITHQPDDRLEDTPPSSFPAKVTALLFERYKAFDGAADKGLLFLPVELIDNNGTALKRIVLQYAREWNLGQAFIDWVETANKFTNTLVDRIVTGYPKDQVAYFEGKLGYKDQLIVTSELFNLWVIEGAQDWADILPIHKNEANVLWTEDASPYKKRKVRILNGAHTSTVLAAYLAGHETVRDFIEDPVFAGFLDETIFDEIIPTLDMPNEELVDFAGAVKERFANPYIHHRLLDISLNSCSKFHARCLPSLTEYAKRKGTPPSHLSFALAALIHFYKGTLTDGACSGRRGDGTAYPIRDDASVLEFFASGWVNLEIDALVEQTLGNPAFWGGQDLNLLPGLTAKVAGYVRKLESMPVASVIATLDQEA</sequence>
<dbReference type="Gene3D" id="3.40.50.720">
    <property type="entry name" value="NAD(P)-binding Rossmann-like Domain"/>
    <property type="match status" value="1"/>
</dbReference>
<dbReference type="Gene3D" id="1.10.1040.10">
    <property type="entry name" value="N-(1-d-carboxylethyl)-l-norvaline Dehydrogenase, domain 2"/>
    <property type="match status" value="1"/>
</dbReference>
<name>A0A7X5HUE8_9FIRM</name>
<dbReference type="NCBIfam" id="NF002969">
    <property type="entry name" value="PRK03643.1"/>
    <property type="match status" value="1"/>
</dbReference>
<evidence type="ECO:0000256" key="2">
    <source>
        <dbReference type="ARBA" id="ARBA00023027"/>
    </source>
</evidence>
<evidence type="ECO:0000259" key="4">
    <source>
        <dbReference type="Pfam" id="PF01232"/>
    </source>
</evidence>
<dbReference type="InterPro" id="IPR013131">
    <property type="entry name" value="Mannitol_DH_N"/>
</dbReference>
<dbReference type="Pfam" id="PF01232">
    <property type="entry name" value="Mannitol_dh"/>
    <property type="match status" value="1"/>
</dbReference>
<evidence type="ECO:0000259" key="5">
    <source>
        <dbReference type="Pfam" id="PF08125"/>
    </source>
</evidence>
<evidence type="ECO:0000313" key="6">
    <source>
        <dbReference type="EMBL" id="NDL66848.1"/>
    </source>
</evidence>
<reference evidence="6 7" key="1">
    <citation type="submission" date="2020-01" db="EMBL/GenBank/DDBJ databases">
        <title>Anaeroalcalibacter tamaniensis gen. nov., sp. nov., moderately halophilic strictly anaerobic fermenter bacterium from mud volcano of Taman peninsula.</title>
        <authorList>
            <person name="Frolova A."/>
            <person name="Merkel A.Y."/>
            <person name="Slobodkin A.I."/>
        </authorList>
    </citation>
    <scope>NUCLEOTIDE SEQUENCE [LARGE SCALE GENOMIC DNA]</scope>
    <source>
        <strain evidence="6 7">F-3ap</strain>
    </source>
</reference>
<evidence type="ECO:0000256" key="1">
    <source>
        <dbReference type="ARBA" id="ARBA00023002"/>
    </source>
</evidence>
<dbReference type="SUPFAM" id="SSF48179">
    <property type="entry name" value="6-phosphogluconate dehydrogenase C-terminal domain-like"/>
    <property type="match status" value="1"/>
</dbReference>
<keyword evidence="1" id="KW-0560">Oxidoreductase</keyword>
<accession>A0A7X5HUE8</accession>
<organism evidence="6 7">
    <name type="scientific">Anaerotalea alkaliphila</name>
    <dbReference type="NCBI Taxonomy" id="2662126"/>
    <lineage>
        <taxon>Bacteria</taxon>
        <taxon>Bacillati</taxon>
        <taxon>Bacillota</taxon>
        <taxon>Clostridia</taxon>
        <taxon>Eubacteriales</taxon>
        <taxon>Anaerotalea</taxon>
    </lineage>
</organism>
<feature type="domain" description="Mannitol dehydrogenase C-terminal" evidence="5">
    <location>
        <begin position="275"/>
        <end position="407"/>
    </location>
</feature>
<keyword evidence="7" id="KW-1185">Reference proteome</keyword>
<dbReference type="AlphaFoldDB" id="A0A7X5HUE8"/>
<dbReference type="PANTHER" id="PTHR30524:SF0">
    <property type="entry name" value="ALTRONATE OXIDOREDUCTASE-RELATED"/>
    <property type="match status" value="1"/>
</dbReference>
<dbReference type="InterPro" id="IPR008927">
    <property type="entry name" value="6-PGluconate_DH-like_C_sf"/>
</dbReference>
<dbReference type="Pfam" id="PF08125">
    <property type="entry name" value="Mannitol_dh_C"/>
    <property type="match status" value="1"/>
</dbReference>
<dbReference type="InterPro" id="IPR036291">
    <property type="entry name" value="NAD(P)-bd_dom_sf"/>
</dbReference>
<dbReference type="GO" id="GO:0008926">
    <property type="term" value="F:mannitol-1-phosphate 5-dehydrogenase activity"/>
    <property type="evidence" value="ECO:0007669"/>
    <property type="project" value="UniProtKB-EC"/>
</dbReference>
<comment type="catalytic activity">
    <reaction evidence="3">
        <text>D-mannitol 1-phosphate + NAD(+) = beta-D-fructose 6-phosphate + NADH + H(+)</text>
        <dbReference type="Rhea" id="RHEA:19661"/>
        <dbReference type="ChEBI" id="CHEBI:15378"/>
        <dbReference type="ChEBI" id="CHEBI:57540"/>
        <dbReference type="ChEBI" id="CHEBI:57634"/>
        <dbReference type="ChEBI" id="CHEBI:57945"/>
        <dbReference type="ChEBI" id="CHEBI:61381"/>
        <dbReference type="EC" id="1.1.1.17"/>
    </reaction>
</comment>
<protein>
    <submittedName>
        <fullName evidence="6">Tagaturonate reductase</fullName>
    </submittedName>
</protein>
<keyword evidence="2" id="KW-0520">NAD</keyword>
<evidence type="ECO:0000256" key="3">
    <source>
        <dbReference type="ARBA" id="ARBA00048615"/>
    </source>
</evidence>
<gene>
    <name evidence="6" type="ORF">GXN74_03690</name>
</gene>
<evidence type="ECO:0000313" key="7">
    <source>
        <dbReference type="Proteomes" id="UP000461585"/>
    </source>
</evidence>
<dbReference type="InterPro" id="IPR013328">
    <property type="entry name" value="6PGD_dom2"/>
</dbReference>